<gene>
    <name evidence="2" type="ORF">F753_04025</name>
</gene>
<dbReference type="AlphaFoldDB" id="V4S6T2"/>
<evidence type="ECO:0000256" key="1">
    <source>
        <dbReference type="SAM" id="Phobius"/>
    </source>
</evidence>
<comment type="caution">
    <text evidence="2">The sequence shown here is derived from an EMBL/GenBank/DDBJ whole genome shotgun (WGS) entry which is preliminary data.</text>
</comment>
<keyword evidence="1" id="KW-0812">Transmembrane</keyword>
<accession>V4S6T2</accession>
<keyword evidence="1" id="KW-0472">Membrane</keyword>
<feature type="transmembrane region" description="Helical" evidence="1">
    <location>
        <begin position="6"/>
        <end position="27"/>
    </location>
</feature>
<sequence length="104" mass="10706">MGVLVILFSPANLLIAATLSALLGLNLHGALALRQNANCTAIASAGVWPSLLAGGACCAPSLLLLLGIPGLGVFVSLFAWMLPLALILLLISRCWQRYKGAPAI</sequence>
<name>V4S6T2_STUCH</name>
<keyword evidence="1" id="KW-1133">Transmembrane helix</keyword>
<reference evidence="2 3" key="1">
    <citation type="submission" date="2013-07" db="EMBL/GenBank/DDBJ databases">
        <authorList>
            <person name="Schaap P.J."/>
            <person name="Mehboob F."/>
            <person name="Oosterkamp M.J."/>
            <person name="de Vos W.M."/>
            <person name="Stams A.J.M."/>
            <person name="Koehorst J.J."/>
        </authorList>
    </citation>
    <scope>NUCLEOTIDE SEQUENCE [LARGE SCALE GENOMIC DNA]</scope>
    <source>
        <strain evidence="2 3">AW-1</strain>
    </source>
</reference>
<protein>
    <submittedName>
        <fullName evidence="2">Uncharacterized protein</fullName>
    </submittedName>
</protein>
<feature type="transmembrane region" description="Helical" evidence="1">
    <location>
        <begin position="39"/>
        <end position="65"/>
    </location>
</feature>
<evidence type="ECO:0000313" key="2">
    <source>
        <dbReference type="EMBL" id="ESR00732.1"/>
    </source>
</evidence>
<feature type="transmembrane region" description="Helical" evidence="1">
    <location>
        <begin position="71"/>
        <end position="91"/>
    </location>
</feature>
<dbReference type="Proteomes" id="UP000017822">
    <property type="component" value="Unassembled WGS sequence"/>
</dbReference>
<evidence type="ECO:0000313" key="3">
    <source>
        <dbReference type="Proteomes" id="UP000017822"/>
    </source>
</evidence>
<organism evidence="2 3">
    <name type="scientific">Stutzerimonas chloritidismutans AW-1</name>
    <dbReference type="NCBI Taxonomy" id="1263865"/>
    <lineage>
        <taxon>Bacteria</taxon>
        <taxon>Pseudomonadati</taxon>
        <taxon>Pseudomonadota</taxon>
        <taxon>Gammaproteobacteria</taxon>
        <taxon>Pseudomonadales</taxon>
        <taxon>Pseudomonadaceae</taxon>
        <taxon>Stutzerimonas</taxon>
    </lineage>
</organism>
<dbReference type="EMBL" id="AOFQ01000010">
    <property type="protein sequence ID" value="ESR00732.1"/>
    <property type="molecule type" value="Genomic_DNA"/>
</dbReference>
<dbReference type="PATRIC" id="fig|1263865.4.peg.795"/>
<proteinExistence type="predicted"/>